<dbReference type="Gene3D" id="3.40.50.1000">
    <property type="entry name" value="HAD superfamily/HAD-like"/>
    <property type="match status" value="1"/>
</dbReference>
<accession>A0A2T1DI18</accession>
<dbReference type="GO" id="GO:0016787">
    <property type="term" value="F:hydrolase activity"/>
    <property type="evidence" value="ECO:0007669"/>
    <property type="project" value="UniProtKB-KW"/>
</dbReference>
<dbReference type="Pfam" id="PF13419">
    <property type="entry name" value="HAD_2"/>
    <property type="match status" value="1"/>
</dbReference>
<gene>
    <name evidence="1" type="ORF">C7B65_08700</name>
</gene>
<dbReference type="Gene3D" id="1.10.150.240">
    <property type="entry name" value="Putative phosphatase, domain 2"/>
    <property type="match status" value="1"/>
</dbReference>
<keyword evidence="1" id="KW-0378">Hydrolase</keyword>
<protein>
    <submittedName>
        <fullName evidence="1">HAD family hydrolase</fullName>
    </submittedName>
</protein>
<dbReference type="InterPro" id="IPR050155">
    <property type="entry name" value="HAD-like_hydrolase_sf"/>
</dbReference>
<organism evidence="1 2">
    <name type="scientific">Phormidesmis priestleyi ULC007</name>
    <dbReference type="NCBI Taxonomy" id="1920490"/>
    <lineage>
        <taxon>Bacteria</taxon>
        <taxon>Bacillati</taxon>
        <taxon>Cyanobacteriota</taxon>
        <taxon>Cyanophyceae</taxon>
        <taxon>Leptolyngbyales</taxon>
        <taxon>Leptolyngbyaceae</taxon>
        <taxon>Phormidesmis</taxon>
    </lineage>
</organism>
<dbReference type="PANTHER" id="PTHR43434">
    <property type="entry name" value="PHOSPHOGLYCOLATE PHOSPHATASE"/>
    <property type="match status" value="1"/>
</dbReference>
<dbReference type="OrthoDB" id="9807630at2"/>
<dbReference type="PANTHER" id="PTHR43434:SF20">
    <property type="entry name" value="5'-NUCLEOTIDASE"/>
    <property type="match status" value="1"/>
</dbReference>
<dbReference type="Proteomes" id="UP000238634">
    <property type="component" value="Unassembled WGS sequence"/>
</dbReference>
<dbReference type="InterPro" id="IPR023198">
    <property type="entry name" value="PGP-like_dom2"/>
</dbReference>
<reference evidence="1 2" key="1">
    <citation type="submission" date="2018-02" db="EMBL/GenBank/DDBJ databases">
        <authorList>
            <person name="Cohen D.B."/>
            <person name="Kent A.D."/>
        </authorList>
    </citation>
    <scope>NUCLEOTIDE SEQUENCE [LARGE SCALE GENOMIC DNA]</scope>
    <source>
        <strain evidence="1 2">ULC007</strain>
    </source>
</reference>
<evidence type="ECO:0000313" key="2">
    <source>
        <dbReference type="Proteomes" id="UP000238634"/>
    </source>
</evidence>
<dbReference type="InterPro" id="IPR036412">
    <property type="entry name" value="HAD-like_sf"/>
</dbReference>
<name>A0A2T1DI18_9CYAN</name>
<dbReference type="AlphaFoldDB" id="A0A2T1DI18"/>
<dbReference type="InterPro" id="IPR041492">
    <property type="entry name" value="HAD_2"/>
</dbReference>
<sequence>MPSKTLSRAVLFDLDGTLTDPKPGITRCIQYALSKLGYTPPHAEDLCWCIGPPLQQSFAELLQTSDRAIVDRALSFYRDRFSTIGLFENTLYPQIPEILQSFRVDGFRAFVVTSKPHIYATRIIDHFALSSWFDRVYGSELDGTHSNKGDLIHYVLQTEQIVSTDAVMIGDRKHDMIGAKQNSVCAIGVTYGYGTASELTIHGADFIVNSPHHLPALIETILGILD</sequence>
<dbReference type="STRING" id="1920490.GCA_001895925_03766"/>
<dbReference type="CDD" id="cd04302">
    <property type="entry name" value="HAD_5NT"/>
    <property type="match status" value="1"/>
</dbReference>
<keyword evidence="2" id="KW-1185">Reference proteome</keyword>
<dbReference type="GO" id="GO:0004713">
    <property type="term" value="F:protein tyrosine kinase activity"/>
    <property type="evidence" value="ECO:0007669"/>
    <property type="project" value="TreeGrafter"/>
</dbReference>
<reference evidence="1 2" key="2">
    <citation type="submission" date="2018-03" db="EMBL/GenBank/DDBJ databases">
        <title>The ancient ancestry and fast evolution of plastids.</title>
        <authorList>
            <person name="Moore K.R."/>
            <person name="Magnabosco C."/>
            <person name="Momper L."/>
            <person name="Gold D.A."/>
            <person name="Bosak T."/>
            <person name="Fournier G.P."/>
        </authorList>
    </citation>
    <scope>NUCLEOTIDE SEQUENCE [LARGE SCALE GENOMIC DNA]</scope>
    <source>
        <strain evidence="1 2">ULC007</strain>
    </source>
</reference>
<evidence type="ECO:0000313" key="1">
    <source>
        <dbReference type="EMBL" id="PSB20123.1"/>
    </source>
</evidence>
<proteinExistence type="predicted"/>
<dbReference type="GO" id="GO:0005829">
    <property type="term" value="C:cytosol"/>
    <property type="evidence" value="ECO:0007669"/>
    <property type="project" value="TreeGrafter"/>
</dbReference>
<dbReference type="SUPFAM" id="SSF56784">
    <property type="entry name" value="HAD-like"/>
    <property type="match status" value="1"/>
</dbReference>
<dbReference type="EMBL" id="PVWG01000007">
    <property type="protein sequence ID" value="PSB20123.1"/>
    <property type="molecule type" value="Genomic_DNA"/>
</dbReference>
<dbReference type="RefSeq" id="WP_073070821.1">
    <property type="nucleotide sequence ID" value="NZ_MPPI01000009.1"/>
</dbReference>
<comment type="caution">
    <text evidence="1">The sequence shown here is derived from an EMBL/GenBank/DDBJ whole genome shotgun (WGS) entry which is preliminary data.</text>
</comment>
<dbReference type="InterPro" id="IPR023214">
    <property type="entry name" value="HAD_sf"/>
</dbReference>